<feature type="domain" description="NB-ARC" evidence="1">
    <location>
        <begin position="51"/>
        <end position="88"/>
    </location>
</feature>
<dbReference type="GO" id="GO:0043531">
    <property type="term" value="F:ADP binding"/>
    <property type="evidence" value="ECO:0007669"/>
    <property type="project" value="InterPro"/>
</dbReference>
<evidence type="ECO:0000313" key="3">
    <source>
        <dbReference type="Proteomes" id="UP000652761"/>
    </source>
</evidence>
<dbReference type="Proteomes" id="UP000652761">
    <property type="component" value="Unassembled WGS sequence"/>
</dbReference>
<accession>A0A843VQX6</accession>
<dbReference type="OrthoDB" id="695579at2759"/>
<dbReference type="InterPro" id="IPR027417">
    <property type="entry name" value="P-loop_NTPase"/>
</dbReference>
<dbReference type="InterPro" id="IPR002182">
    <property type="entry name" value="NB-ARC"/>
</dbReference>
<dbReference type="Gene3D" id="3.40.50.300">
    <property type="entry name" value="P-loop containing nucleotide triphosphate hydrolases"/>
    <property type="match status" value="1"/>
</dbReference>
<evidence type="ECO:0000259" key="1">
    <source>
        <dbReference type="Pfam" id="PF00931"/>
    </source>
</evidence>
<reference evidence="2" key="1">
    <citation type="submission" date="2017-07" db="EMBL/GenBank/DDBJ databases">
        <title>Taro Niue Genome Assembly and Annotation.</title>
        <authorList>
            <person name="Atibalentja N."/>
            <person name="Keating K."/>
            <person name="Fields C.J."/>
        </authorList>
    </citation>
    <scope>NUCLEOTIDE SEQUENCE</scope>
    <source>
        <strain evidence="2">Niue_2</strain>
        <tissue evidence="2">Leaf</tissue>
    </source>
</reference>
<protein>
    <recommendedName>
        <fullName evidence="1">NB-ARC domain-containing protein</fullName>
    </recommendedName>
</protein>
<comment type="caution">
    <text evidence="2">The sequence shown here is derived from an EMBL/GenBank/DDBJ whole genome shotgun (WGS) entry which is preliminary data.</text>
</comment>
<sequence>MLGLKLSTTEDSCLELSKRRQTGSLLPDAASVIGRDTQKEHIIEVLLSSADQVAESSSNSKCFSILPIIGLGGVGKTTLAKLIFNDQNLMILLGFLEATYLPHLDHHQKAVIYLSLLWTGVDKHS</sequence>
<gene>
    <name evidence="2" type="ORF">Taro_032249</name>
</gene>
<name>A0A843VQX6_COLES</name>
<dbReference type="Pfam" id="PF00931">
    <property type="entry name" value="NB-ARC"/>
    <property type="match status" value="1"/>
</dbReference>
<organism evidence="2 3">
    <name type="scientific">Colocasia esculenta</name>
    <name type="common">Wild taro</name>
    <name type="synonym">Arum esculentum</name>
    <dbReference type="NCBI Taxonomy" id="4460"/>
    <lineage>
        <taxon>Eukaryota</taxon>
        <taxon>Viridiplantae</taxon>
        <taxon>Streptophyta</taxon>
        <taxon>Embryophyta</taxon>
        <taxon>Tracheophyta</taxon>
        <taxon>Spermatophyta</taxon>
        <taxon>Magnoliopsida</taxon>
        <taxon>Liliopsida</taxon>
        <taxon>Araceae</taxon>
        <taxon>Aroideae</taxon>
        <taxon>Colocasieae</taxon>
        <taxon>Colocasia</taxon>
    </lineage>
</organism>
<dbReference type="EMBL" id="NMUH01002365">
    <property type="protein sequence ID" value="MQL99531.1"/>
    <property type="molecule type" value="Genomic_DNA"/>
</dbReference>
<dbReference type="SUPFAM" id="SSF52540">
    <property type="entry name" value="P-loop containing nucleoside triphosphate hydrolases"/>
    <property type="match status" value="1"/>
</dbReference>
<dbReference type="AlphaFoldDB" id="A0A843VQX6"/>
<keyword evidence="3" id="KW-1185">Reference proteome</keyword>
<evidence type="ECO:0000313" key="2">
    <source>
        <dbReference type="EMBL" id="MQL99531.1"/>
    </source>
</evidence>
<proteinExistence type="predicted"/>